<dbReference type="PROSITE" id="PS50850">
    <property type="entry name" value="MFS"/>
    <property type="match status" value="1"/>
</dbReference>
<evidence type="ECO:0000313" key="9">
    <source>
        <dbReference type="Proteomes" id="UP001437256"/>
    </source>
</evidence>
<feature type="compositionally biased region" description="Polar residues" evidence="5">
    <location>
        <begin position="32"/>
        <end position="43"/>
    </location>
</feature>
<keyword evidence="3 6" id="KW-1133">Transmembrane helix</keyword>
<feature type="compositionally biased region" description="Basic and acidic residues" evidence="5">
    <location>
        <begin position="22"/>
        <end position="31"/>
    </location>
</feature>
<evidence type="ECO:0000256" key="3">
    <source>
        <dbReference type="ARBA" id="ARBA00022989"/>
    </source>
</evidence>
<evidence type="ECO:0000256" key="5">
    <source>
        <dbReference type="SAM" id="MobiDB-lite"/>
    </source>
</evidence>
<evidence type="ECO:0000256" key="4">
    <source>
        <dbReference type="ARBA" id="ARBA00023136"/>
    </source>
</evidence>
<evidence type="ECO:0000256" key="2">
    <source>
        <dbReference type="ARBA" id="ARBA00022692"/>
    </source>
</evidence>
<organism evidence="8 9">
    <name type="scientific">Marasmius tenuissimus</name>
    <dbReference type="NCBI Taxonomy" id="585030"/>
    <lineage>
        <taxon>Eukaryota</taxon>
        <taxon>Fungi</taxon>
        <taxon>Dikarya</taxon>
        <taxon>Basidiomycota</taxon>
        <taxon>Agaricomycotina</taxon>
        <taxon>Agaricomycetes</taxon>
        <taxon>Agaricomycetidae</taxon>
        <taxon>Agaricales</taxon>
        <taxon>Marasmiineae</taxon>
        <taxon>Marasmiaceae</taxon>
        <taxon>Marasmius</taxon>
    </lineage>
</organism>
<keyword evidence="2 6" id="KW-0812">Transmembrane</keyword>
<comment type="caution">
    <text evidence="8">The sequence shown here is derived from an EMBL/GenBank/DDBJ whole genome shotgun (WGS) entry which is preliminary data.</text>
</comment>
<dbReference type="InterPro" id="IPR036259">
    <property type="entry name" value="MFS_trans_sf"/>
</dbReference>
<protein>
    <recommendedName>
        <fullName evidence="7">Major facilitator superfamily (MFS) profile domain-containing protein</fullName>
    </recommendedName>
</protein>
<dbReference type="InterPro" id="IPR020846">
    <property type="entry name" value="MFS_dom"/>
</dbReference>
<feature type="transmembrane region" description="Helical" evidence="6">
    <location>
        <begin position="131"/>
        <end position="149"/>
    </location>
</feature>
<feature type="transmembrane region" description="Helical" evidence="6">
    <location>
        <begin position="63"/>
        <end position="88"/>
    </location>
</feature>
<dbReference type="SUPFAM" id="SSF103473">
    <property type="entry name" value="MFS general substrate transporter"/>
    <property type="match status" value="1"/>
</dbReference>
<feature type="compositionally biased region" description="Low complexity" evidence="5">
    <location>
        <begin position="1"/>
        <end position="17"/>
    </location>
</feature>
<dbReference type="PANTHER" id="PTHR23501">
    <property type="entry name" value="MAJOR FACILITATOR SUPERFAMILY"/>
    <property type="match status" value="1"/>
</dbReference>
<evidence type="ECO:0000313" key="8">
    <source>
        <dbReference type="EMBL" id="KAL0059228.1"/>
    </source>
</evidence>
<dbReference type="PANTHER" id="PTHR23501:SF189">
    <property type="entry name" value="DRUG TRANSPORTER, PUTATIVE (AFU_ORTHOLOGUE AFUA_4G03920)-RELATED"/>
    <property type="match status" value="1"/>
</dbReference>
<dbReference type="Proteomes" id="UP001437256">
    <property type="component" value="Unassembled WGS sequence"/>
</dbReference>
<proteinExistence type="predicted"/>
<dbReference type="EMBL" id="JBBXMP010000241">
    <property type="protein sequence ID" value="KAL0059228.1"/>
    <property type="molecule type" value="Genomic_DNA"/>
</dbReference>
<reference evidence="8 9" key="1">
    <citation type="submission" date="2024-05" db="EMBL/GenBank/DDBJ databases">
        <title>A draft genome resource for the thread blight pathogen Marasmius tenuissimus strain MS-2.</title>
        <authorList>
            <person name="Yulfo-Soto G.E."/>
            <person name="Baruah I.K."/>
            <person name="Amoako-Attah I."/>
            <person name="Bukari Y."/>
            <person name="Meinhardt L.W."/>
            <person name="Bailey B.A."/>
            <person name="Cohen S.P."/>
        </authorList>
    </citation>
    <scope>NUCLEOTIDE SEQUENCE [LARGE SCALE GENOMIC DNA]</scope>
    <source>
        <strain evidence="8 9">MS-2</strain>
    </source>
</reference>
<evidence type="ECO:0000259" key="7">
    <source>
        <dbReference type="PROSITE" id="PS50850"/>
    </source>
</evidence>
<evidence type="ECO:0000256" key="6">
    <source>
        <dbReference type="SAM" id="Phobius"/>
    </source>
</evidence>
<accession>A0ABR2ZD30</accession>
<keyword evidence="9" id="KW-1185">Reference proteome</keyword>
<keyword evidence="4 6" id="KW-0472">Membrane</keyword>
<dbReference type="Pfam" id="PF07690">
    <property type="entry name" value="MFS_1"/>
    <property type="match status" value="1"/>
</dbReference>
<evidence type="ECO:0000256" key="1">
    <source>
        <dbReference type="ARBA" id="ARBA00004141"/>
    </source>
</evidence>
<feature type="region of interest" description="Disordered" evidence="5">
    <location>
        <begin position="1"/>
        <end position="46"/>
    </location>
</feature>
<gene>
    <name evidence="8" type="ORF">AAF712_014036</name>
</gene>
<dbReference type="InterPro" id="IPR011701">
    <property type="entry name" value="MFS"/>
</dbReference>
<name>A0ABR2ZD30_9AGAR</name>
<sequence length="186" mass="19806">MSADSPNPSHSHGSNSGTQELVNDKRIDTETRTQASSGRPSRNTSKEVLELTDQTNLLPFKQVVFVFLGLSICVVVTALDSVIVATALSSISSAFQAGSIISWVPSGYLLTSTAFQPLYGRMSDIFGRKSAICMAMAIFMLGNLIAGFSRSVIQLIVFRAVAGAGGGGIISMMQIIVSDIITLRER</sequence>
<feature type="transmembrane region" description="Helical" evidence="6">
    <location>
        <begin position="155"/>
        <end position="177"/>
    </location>
</feature>
<feature type="domain" description="Major facilitator superfamily (MFS) profile" evidence="7">
    <location>
        <begin position="66"/>
        <end position="186"/>
    </location>
</feature>
<comment type="subcellular location">
    <subcellularLocation>
        <location evidence="1">Membrane</location>
        <topology evidence="1">Multi-pass membrane protein</topology>
    </subcellularLocation>
</comment>
<dbReference type="Gene3D" id="1.20.1720.10">
    <property type="entry name" value="Multidrug resistance protein D"/>
    <property type="match status" value="1"/>
</dbReference>
<feature type="transmembrane region" description="Helical" evidence="6">
    <location>
        <begin position="100"/>
        <end position="119"/>
    </location>
</feature>